<sequence length="97" mass="10623">MTSQTPSAPTTTTPSLDPDQHQAIRQAIATEIAAIPAPYLAKLLSLIRWFRDAIEITRPATIAPAPSNPERPPLNFPVDSYAPPMLNREALYGDSER</sequence>
<protein>
    <submittedName>
        <fullName evidence="2">Uncharacterized protein</fullName>
    </submittedName>
</protein>
<gene>
    <name evidence="2" type="ORF">VPK24_02890</name>
</gene>
<dbReference type="RefSeq" id="WP_393010567.1">
    <property type="nucleotide sequence ID" value="NZ_JAZAQF010000014.1"/>
</dbReference>
<feature type="compositionally biased region" description="Pro residues" evidence="1">
    <location>
        <begin position="66"/>
        <end position="75"/>
    </location>
</feature>
<name>A0ABW7C9G2_9CYAN</name>
<comment type="caution">
    <text evidence="2">The sequence shown here is derived from an EMBL/GenBank/DDBJ whole genome shotgun (WGS) entry which is preliminary data.</text>
</comment>
<evidence type="ECO:0000313" key="3">
    <source>
        <dbReference type="Proteomes" id="UP001604335"/>
    </source>
</evidence>
<dbReference type="EMBL" id="JAZAQF010000014">
    <property type="protein sequence ID" value="MFG3816571.1"/>
    <property type="molecule type" value="Genomic_DNA"/>
</dbReference>
<evidence type="ECO:0000256" key="1">
    <source>
        <dbReference type="SAM" id="MobiDB-lite"/>
    </source>
</evidence>
<keyword evidence="3" id="KW-1185">Reference proteome</keyword>
<proteinExistence type="predicted"/>
<dbReference type="Proteomes" id="UP001604335">
    <property type="component" value="Unassembled WGS sequence"/>
</dbReference>
<feature type="region of interest" description="Disordered" evidence="1">
    <location>
        <begin position="60"/>
        <end position="80"/>
    </location>
</feature>
<evidence type="ECO:0000313" key="2">
    <source>
        <dbReference type="EMBL" id="MFG3816571.1"/>
    </source>
</evidence>
<organism evidence="2 3">
    <name type="scientific">Limnothrix redekei LRLZ20PSL1</name>
    <dbReference type="NCBI Taxonomy" id="3112953"/>
    <lineage>
        <taxon>Bacteria</taxon>
        <taxon>Bacillati</taxon>
        <taxon>Cyanobacteriota</taxon>
        <taxon>Cyanophyceae</taxon>
        <taxon>Pseudanabaenales</taxon>
        <taxon>Pseudanabaenaceae</taxon>
        <taxon>Limnothrix</taxon>
    </lineage>
</organism>
<reference evidence="3" key="1">
    <citation type="journal article" date="2024" name="Algal Res.">
        <title>Biochemical, toxicological and genomic investigation of a high-biomass producing Limnothrix strain isolated from Italian shallow drinking water reservoir.</title>
        <authorList>
            <person name="Simonazzi M."/>
            <person name="Shishido T.K."/>
            <person name="Delbaje E."/>
            <person name="Wahlsten M."/>
            <person name="Fewer D.P."/>
            <person name="Sivonen K."/>
            <person name="Pezzolesi L."/>
            <person name="Pistocchi R."/>
        </authorList>
    </citation>
    <scope>NUCLEOTIDE SEQUENCE [LARGE SCALE GENOMIC DNA]</scope>
    <source>
        <strain evidence="3">LRLZ20PSL1</strain>
    </source>
</reference>
<accession>A0ABW7C9G2</accession>